<feature type="disulfide bond" evidence="10">
    <location>
        <begin position="111"/>
        <end position="123"/>
    </location>
</feature>
<keyword evidence="19" id="KW-1185">Reference proteome</keyword>
<feature type="disulfide bond" evidence="10">
    <location>
        <begin position="130"/>
        <end position="145"/>
    </location>
</feature>
<feature type="domain" description="Sushi" evidence="16">
    <location>
        <begin position="977"/>
        <end position="1043"/>
    </location>
</feature>
<feature type="disulfide bond" evidence="9">
    <location>
        <begin position="2321"/>
        <end position="2330"/>
    </location>
</feature>
<dbReference type="PROSITE" id="PS50041">
    <property type="entry name" value="C_TYPE_LECTIN_2"/>
    <property type="match status" value="1"/>
</dbReference>
<evidence type="ECO:0000259" key="14">
    <source>
        <dbReference type="PROSITE" id="PS50041"/>
    </source>
</evidence>
<feature type="domain" description="Apple" evidence="17">
    <location>
        <begin position="1743"/>
        <end position="1822"/>
    </location>
</feature>
<evidence type="ECO:0000256" key="2">
    <source>
        <dbReference type="ARBA" id="ARBA00022692"/>
    </source>
</evidence>
<keyword evidence="5" id="KW-0472">Membrane</keyword>
<protein>
    <submittedName>
        <fullName evidence="18">Fibropellin-1</fullName>
    </submittedName>
</protein>
<dbReference type="InterPro" id="IPR016187">
    <property type="entry name" value="CTDL_fold"/>
</dbReference>
<evidence type="ECO:0000259" key="13">
    <source>
        <dbReference type="PROSITE" id="PS50026"/>
    </source>
</evidence>
<sequence length="2392" mass="256219">MNCCFSLFRNGAMLLEVRDLPTQDYISNLVTVKGVSKYWPGLNTQATVLGPNEGEWADGTSWPLLQGFWSNEQPDNTAGQCVYVSKESGHFLWSFGTCEEKSSFVCQYSACEEVNFRCLSGECIPRGRVCNGYPDCPDISDEIDCPSLCRTYVVGGTGEISSDGFSNAYSPDTECVWTLEGPVGSVLHIQFTDFTTEQDRDEVLVLGGAKFESGAVLLSRLSGSLVDGSNNNNNTFRSSNNFMIVKFTSDDSGQLAGFKATWTAVQTSYPDTGVILTSQTFFQDLNSFGYPTDYLANQESVYIIKSQQAREILVLEVLDVDLADGDVIYIRDGVLASSPLLAQITSFSIQQRFYLSTGPNLRIFFKATSGAETTRRGFSFQYKTGCVVVLQEDNGVISSPGYPTINYANSLLCIWTVRAPSTQPLVVRIDSGQFGVHPSDTLQALVGTAPPLTVSSAPTSILAPDGRLTLRFETDAINNAPGFRATFSIGCPDPRFNPDTLVQPSLITYSYGDTVTVSCAAGFVFDSEEFYEDTPGGDSQSKASVQIECLFGGSWNVRTIPNCISKYCGLPSPIPNGYIQSATGVVYSSTVTYGCLNGYSIAGGQASVTCDQSGTWSSPPSCVVQQCPGLALQSTNAEAALTYKDGLAVGSIYTFTCPSGYQLSGTPILLCQASGTWSSALPTCQPRVCVIPSVPLASVQTTSQTAVVGDSLVVQCNTGYVVAGTQSITTSIICQADLTFGTLPTCVVSSLDYCSSNPCTVNQTCSSTIGTHVCSCRDGFTSDGNICLDDDECQAGSDGCSQVCVNQIPGYQCQCDQAGYSLYTRDGFNGFSIPTGETGLKAGDVYRIGHTCVCTIVNGYITNPQTSYHVNDTLFISCDLGFVPTGQVRSAVCSDNGQWSPNLPSCQVAQCPPDSLLGLNNPPSAVIPTGVVNFGQVVTLLCQVDGLDTFNRTRSCVFDPSSLTYRLQGGSLECGVVDCGPPEVYLPVGARAIFPTPENSTVFGSSFTFECIFPYYQTGGALNTEVTCQSNGLWDFGTLECIYSTCPDPGTPLGGSAIVNGYDFGSVASYSCSRIGFEPQPTAQLQCESTGVSINDTSRLRWSAETPTCVDTQSPQFPDCPTTSPFVVSRYSSAAFTAPTPTDNSGLWAESLVIPADFLPEQPIAEDVLVLYLTADYAGLSSGCFVTISVLDETPPLVECPTPVILEVSPNINASTTFTDQLVVASDNIGIVSTQFSRSEIAATYEDIGKVFDISATVFDGAGNNATCFFQTFVRGVKCSPDTLAAPPNTVKSCVATVSGGYNCTFICQAGFYFYDAYDNEEFVTRCEPGQDFSPVYIPACSESVPLGKVVSVLLDYDADIGTPVSDQCLTSYESQLGSTLTDLRSTLTSLCSAQGSIDSVQLKEGTIVSAYYGVILNKGGGRGRGRGGSSGTAVGYQIRGPGLESVSGPNQFFFAPLCPPSTKWVARSLTRRSNGGEESNNKLPHNAVLFQFELELLPFGATQPDYSACTDSIDTDFSLLPLGQGQVAEQLVNISVSLVQSGNGSCPNITASSASTSSADKCESDLDARTVGNETVCLKCPIGTTRNADGDSCILCPVGTYWVGSFNPFFGQCALCPPGFSTEREGTTGFEQCIVKCPIGTTRNADGDSCIMCPVGTYWVGSFNPFFGQCALCPPGFSTEREGTTGFEQCIAICAGNFASATGVSPCAECQGNTYRLNKTHCEECPLGTRALRDEDPLLSNCTATCEYDLVPQTTLGSLPKATYGLELLECERVCEAWDLFNPRSRCFGFEFDAARNVCLIHDSESAQQFSAIYDLYVRRCGDDNLEECYCAPQCPAGQYSETGHRPGCRDCPAGFVSNQGSTRCTECASNQTSIPGTDTCFDGNSTLCEPNPCQNGGECKVENHNAFCNCPDGTRGRFCAEIVDACLSSPCYYGGACAALPAGDFQCSCPQGTSGKRCEENINDCPPEECNGRGACIDGLVSFKCFCIQGFTGQRCESRLEAPCDRLACDPVGTDSCGDINDIYARCVCKPGYTGPTCSDNVDECISEPCQNGGTCVDQVASYFCACLPGFRGENCEITSYSCDGGSVCENATSCEDDYRTGLSMCVCSPGYTQGQYCTDDISYGIRLIGEIQTEIRLTLETCQIICNLEREGCAGFSFFPLDDPTAAGSGNCTLYSRIDSTARDVPDDVVSSIKSCNYYTDDTFFSPWLTATYFTNGLAFFREVVCDFTTPVGAECRFPQISQQALPPEVSCEASRVTCLDTDNFNCSDLEVRFLCARSRVFEFAQCSLRDVCSEMQPCKRGQCVLNAAESTFYTCRCPDGYEGSQCQREIDECLTFPVDQLCQNGGTCVDEFLGISCLCPQGFSGDIIHRIIIKPNYSLLIVINHFKF</sequence>
<dbReference type="PRINTS" id="PR00010">
    <property type="entry name" value="EGFBLOOD"/>
</dbReference>
<dbReference type="PROSITE" id="PS50068">
    <property type="entry name" value="LDLRA_2"/>
    <property type="match status" value="1"/>
</dbReference>
<dbReference type="PANTHER" id="PTHR12916">
    <property type="entry name" value="CYTOCHROME C OXIDASE POLYPEPTIDE VIC-2"/>
    <property type="match status" value="1"/>
</dbReference>
<feature type="disulfide bond" evidence="9">
    <location>
        <begin position="2302"/>
        <end position="2319"/>
    </location>
</feature>
<feature type="disulfide bond" evidence="11">
    <location>
        <begin position="595"/>
        <end position="622"/>
    </location>
</feature>
<dbReference type="GO" id="GO:0005509">
    <property type="term" value="F:calcium ion binding"/>
    <property type="evidence" value="ECO:0007669"/>
    <property type="project" value="InterPro"/>
</dbReference>
<evidence type="ECO:0000256" key="8">
    <source>
        <dbReference type="PROSITE-ProRule" id="PRU00059"/>
    </source>
</evidence>
<feature type="domain" description="CUB" evidence="12">
    <location>
        <begin position="386"/>
        <end position="490"/>
    </location>
</feature>
<dbReference type="SMART" id="SM00042">
    <property type="entry name" value="CUB"/>
    <property type="match status" value="3"/>
</dbReference>
<dbReference type="Gene3D" id="4.10.400.10">
    <property type="entry name" value="Low-density Lipoprotein Receptor"/>
    <property type="match status" value="1"/>
</dbReference>
<dbReference type="InterPro" id="IPR003609">
    <property type="entry name" value="Pan_app"/>
</dbReference>
<dbReference type="InterPro" id="IPR036055">
    <property type="entry name" value="LDL_receptor-like_sf"/>
</dbReference>
<keyword evidence="11" id="KW-0768">Sushi</keyword>
<feature type="domain" description="HYR" evidence="15">
    <location>
        <begin position="1191"/>
        <end position="1276"/>
    </location>
</feature>
<evidence type="ECO:0000259" key="12">
    <source>
        <dbReference type="PROSITE" id="PS01180"/>
    </source>
</evidence>
<dbReference type="Pfam" id="PF07699">
    <property type="entry name" value="Ephrin_rec_like"/>
    <property type="match status" value="2"/>
</dbReference>
<evidence type="ECO:0000256" key="9">
    <source>
        <dbReference type="PROSITE-ProRule" id="PRU00076"/>
    </source>
</evidence>
<dbReference type="PROSITE" id="PS50923">
    <property type="entry name" value="SUSHI"/>
    <property type="match status" value="6"/>
</dbReference>
<keyword evidence="5" id="KW-1133">Transmembrane helix</keyword>
<dbReference type="SMART" id="SM00181">
    <property type="entry name" value="EGF"/>
    <property type="match status" value="13"/>
</dbReference>
<reference evidence="18 19" key="1">
    <citation type="journal article" date="2021" name="Elife">
        <title>Chloroplast acquisition without the gene transfer in kleptoplastic sea slugs, Plakobranchus ocellatus.</title>
        <authorList>
            <person name="Maeda T."/>
            <person name="Takahashi S."/>
            <person name="Yoshida T."/>
            <person name="Shimamura S."/>
            <person name="Takaki Y."/>
            <person name="Nagai Y."/>
            <person name="Toyoda A."/>
            <person name="Suzuki Y."/>
            <person name="Arimoto A."/>
            <person name="Ishii H."/>
            <person name="Satoh N."/>
            <person name="Nishiyama T."/>
            <person name="Hasebe M."/>
            <person name="Maruyama T."/>
            <person name="Minagawa J."/>
            <person name="Obokata J."/>
            <person name="Shigenobu S."/>
        </authorList>
    </citation>
    <scope>NUCLEOTIDE SEQUENCE [LARGE SCALE GENOMIC DNA]</scope>
</reference>
<evidence type="ECO:0000256" key="4">
    <source>
        <dbReference type="ARBA" id="ARBA00022737"/>
    </source>
</evidence>
<dbReference type="PROSITE" id="PS50948">
    <property type="entry name" value="PAN"/>
    <property type="match status" value="1"/>
</dbReference>
<dbReference type="Pfam" id="PF02494">
    <property type="entry name" value="HYR"/>
    <property type="match status" value="1"/>
</dbReference>
<dbReference type="InterPro" id="IPR035976">
    <property type="entry name" value="Sushi/SCR/CCP_sf"/>
</dbReference>
<feature type="domain" description="EGF-like" evidence="13">
    <location>
        <begin position="1924"/>
        <end position="1961"/>
    </location>
</feature>
<evidence type="ECO:0000259" key="16">
    <source>
        <dbReference type="PROSITE" id="PS50923"/>
    </source>
</evidence>
<keyword evidence="7" id="KW-0325">Glycoprotein</keyword>
<dbReference type="InterPro" id="IPR001881">
    <property type="entry name" value="EGF-like_Ca-bd_dom"/>
</dbReference>
<dbReference type="Gene3D" id="2.10.50.10">
    <property type="entry name" value="Tumor Necrosis Factor Receptor, subunit A, domain 2"/>
    <property type="match status" value="1"/>
</dbReference>
<dbReference type="PROSITE" id="PS00022">
    <property type="entry name" value="EGF_1"/>
    <property type="match status" value="6"/>
</dbReference>
<dbReference type="Pfam" id="PF00431">
    <property type="entry name" value="CUB"/>
    <property type="match status" value="3"/>
</dbReference>
<organism evidence="18 19">
    <name type="scientific">Plakobranchus ocellatus</name>
    <dbReference type="NCBI Taxonomy" id="259542"/>
    <lineage>
        <taxon>Eukaryota</taxon>
        <taxon>Metazoa</taxon>
        <taxon>Spiralia</taxon>
        <taxon>Lophotrochozoa</taxon>
        <taxon>Mollusca</taxon>
        <taxon>Gastropoda</taxon>
        <taxon>Heterobranchia</taxon>
        <taxon>Euthyneura</taxon>
        <taxon>Panpulmonata</taxon>
        <taxon>Sacoglossa</taxon>
        <taxon>Placobranchoidea</taxon>
        <taxon>Plakobranchidae</taxon>
        <taxon>Plakobranchus</taxon>
    </lineage>
</organism>
<dbReference type="InterPro" id="IPR000436">
    <property type="entry name" value="Sushi_SCR_CCP_dom"/>
</dbReference>
<evidence type="ECO:0000259" key="15">
    <source>
        <dbReference type="PROSITE" id="PS50825"/>
    </source>
</evidence>
<dbReference type="InterPro" id="IPR002172">
    <property type="entry name" value="LDrepeatLR_classA_rpt"/>
</dbReference>
<feature type="domain" description="Sushi" evidence="16">
    <location>
        <begin position="625"/>
        <end position="686"/>
    </location>
</feature>
<keyword evidence="3" id="KW-0732">Signal</keyword>
<name>A0AAV4D453_9GAST</name>
<evidence type="ECO:0000256" key="11">
    <source>
        <dbReference type="PROSITE-ProRule" id="PRU00302"/>
    </source>
</evidence>
<feature type="disulfide bond" evidence="9">
    <location>
        <begin position="1912"/>
        <end position="1921"/>
    </location>
</feature>
<dbReference type="InterPro" id="IPR001304">
    <property type="entry name" value="C-type_lectin-like"/>
</dbReference>
<dbReference type="InterPro" id="IPR000859">
    <property type="entry name" value="CUB_dom"/>
</dbReference>
<dbReference type="EMBL" id="BLXT01007365">
    <property type="protein sequence ID" value="GFO38964.1"/>
    <property type="molecule type" value="Genomic_DNA"/>
</dbReference>
<feature type="domain" description="CUB" evidence="12">
    <location>
        <begin position="149"/>
        <end position="265"/>
    </location>
</feature>
<dbReference type="Gene3D" id="3.10.100.10">
    <property type="entry name" value="Mannose-Binding Protein A, subunit A"/>
    <property type="match status" value="1"/>
</dbReference>
<evidence type="ECO:0000259" key="17">
    <source>
        <dbReference type="PROSITE" id="PS50948"/>
    </source>
</evidence>
<feature type="disulfide bond" evidence="9">
    <location>
        <begin position="1951"/>
        <end position="1960"/>
    </location>
</feature>
<dbReference type="SUPFAM" id="SSF57424">
    <property type="entry name" value="LDL receptor-like module"/>
    <property type="match status" value="1"/>
</dbReference>
<dbReference type="PROSITE" id="PS01180">
    <property type="entry name" value="CUB"/>
    <property type="match status" value="2"/>
</dbReference>
<dbReference type="SUPFAM" id="SSF49854">
    <property type="entry name" value="Spermadhesin, CUB domain"/>
    <property type="match status" value="3"/>
</dbReference>
<feature type="domain" description="EGF-like" evidence="13">
    <location>
        <begin position="2292"/>
        <end position="2331"/>
    </location>
</feature>
<keyword evidence="6 9" id="KW-1015">Disulfide bond</keyword>
<feature type="disulfide bond" evidence="9">
    <location>
        <begin position="2091"/>
        <end position="2108"/>
    </location>
</feature>
<feature type="domain" description="EGF-like" evidence="13">
    <location>
        <begin position="2081"/>
        <end position="2121"/>
    </location>
</feature>
<keyword evidence="4" id="KW-0677">Repeat</keyword>
<feature type="domain" description="Sushi" evidence="16">
    <location>
        <begin position="566"/>
        <end position="624"/>
    </location>
</feature>
<dbReference type="PROSITE" id="PS00010">
    <property type="entry name" value="ASX_HYDROXYL"/>
    <property type="match status" value="2"/>
</dbReference>
<dbReference type="SUPFAM" id="SSF56436">
    <property type="entry name" value="C-type lectin-like"/>
    <property type="match status" value="1"/>
</dbReference>
<dbReference type="Pfam" id="PF00057">
    <property type="entry name" value="Ldl_recept_a"/>
    <property type="match status" value="1"/>
</dbReference>
<dbReference type="Pfam" id="PF00008">
    <property type="entry name" value="EGF"/>
    <property type="match status" value="2"/>
</dbReference>
<dbReference type="CDD" id="cd00037">
    <property type="entry name" value="CLECT"/>
    <property type="match status" value="1"/>
</dbReference>
<accession>A0AAV4D453</accession>
<dbReference type="PROSITE" id="PS01187">
    <property type="entry name" value="EGF_CA"/>
    <property type="match status" value="3"/>
</dbReference>
<keyword evidence="1 9" id="KW-0245">EGF-like domain</keyword>
<dbReference type="InterPro" id="IPR035914">
    <property type="entry name" value="Sperma_CUB_dom_sf"/>
</dbReference>
<keyword evidence="2" id="KW-0812">Transmembrane</keyword>
<feature type="disulfide bond" evidence="11">
    <location>
        <begin position="657"/>
        <end position="684"/>
    </location>
</feature>
<feature type="domain" description="EGF-like" evidence="13">
    <location>
        <begin position="1963"/>
        <end position="1999"/>
    </location>
</feature>
<feature type="disulfide bond" evidence="8">
    <location>
        <begin position="386"/>
        <end position="413"/>
    </location>
</feature>
<proteinExistence type="predicted"/>
<dbReference type="CDD" id="cd00112">
    <property type="entry name" value="LDLa"/>
    <property type="match status" value="1"/>
</dbReference>
<evidence type="ECO:0000256" key="6">
    <source>
        <dbReference type="ARBA" id="ARBA00023157"/>
    </source>
</evidence>
<feature type="disulfide bond" evidence="9">
    <location>
        <begin position="2069"/>
        <end position="2078"/>
    </location>
</feature>
<dbReference type="InterPro" id="IPR016186">
    <property type="entry name" value="C-type_lectin-like/link_sf"/>
</dbReference>
<gene>
    <name evidence="18" type="ORF">PoB_006546900</name>
</gene>
<dbReference type="SUPFAM" id="SSF57535">
    <property type="entry name" value="Complement control module/SCR domain"/>
    <property type="match status" value="7"/>
</dbReference>
<dbReference type="SUPFAM" id="SSF57196">
    <property type="entry name" value="EGF/Laminin"/>
    <property type="match status" value="6"/>
</dbReference>
<dbReference type="Gene3D" id="2.10.70.10">
    <property type="entry name" value="Complement Module, domain 1"/>
    <property type="match status" value="7"/>
</dbReference>
<dbReference type="PROSITE" id="PS01209">
    <property type="entry name" value="LDLRA_1"/>
    <property type="match status" value="1"/>
</dbReference>
<dbReference type="Proteomes" id="UP000735302">
    <property type="component" value="Unassembled WGS sequence"/>
</dbReference>
<evidence type="ECO:0000256" key="1">
    <source>
        <dbReference type="ARBA" id="ARBA00022536"/>
    </source>
</evidence>
<dbReference type="Pfam" id="PF00084">
    <property type="entry name" value="Sushi"/>
    <property type="match status" value="4"/>
</dbReference>
<feature type="disulfide bond" evidence="9">
    <location>
        <begin position="2031"/>
        <end position="2040"/>
    </location>
</feature>
<dbReference type="SMART" id="SM00179">
    <property type="entry name" value="EGF_CA"/>
    <property type="match status" value="7"/>
</dbReference>
<evidence type="ECO:0000256" key="10">
    <source>
        <dbReference type="PROSITE-ProRule" id="PRU00124"/>
    </source>
</evidence>
<feature type="domain" description="Sushi" evidence="16">
    <location>
        <begin position="1044"/>
        <end position="1111"/>
    </location>
</feature>
<dbReference type="InterPro" id="IPR003410">
    <property type="entry name" value="HYR_dom"/>
</dbReference>
<dbReference type="InterPro" id="IPR011641">
    <property type="entry name" value="Tyr-kin_ephrin_A/B_rcpt-like"/>
</dbReference>
<evidence type="ECO:0000256" key="5">
    <source>
        <dbReference type="ARBA" id="ARBA00022989"/>
    </source>
</evidence>
<dbReference type="CDD" id="cd00041">
    <property type="entry name" value="CUB"/>
    <property type="match status" value="3"/>
</dbReference>
<feature type="disulfide bond" evidence="9">
    <location>
        <begin position="1989"/>
        <end position="1998"/>
    </location>
</feature>
<feature type="domain" description="C-type lectin" evidence="14">
    <location>
        <begin position="4"/>
        <end position="107"/>
    </location>
</feature>
<feature type="domain" description="EGF-like" evidence="13">
    <location>
        <begin position="2002"/>
        <end position="2041"/>
    </location>
</feature>
<dbReference type="InterPro" id="IPR000152">
    <property type="entry name" value="EGF-type_Asp/Asn_hydroxyl_site"/>
</dbReference>
<feature type="domain" description="Sushi" evidence="16">
    <location>
        <begin position="852"/>
        <end position="908"/>
    </location>
</feature>
<comment type="caution">
    <text evidence="18">The sequence shown here is derived from an EMBL/GenBank/DDBJ whole genome shotgun (WGS) entry which is preliminary data.</text>
</comment>
<dbReference type="SMART" id="SM00192">
    <property type="entry name" value="LDLa"/>
    <property type="match status" value="1"/>
</dbReference>
<feature type="domain" description="EGF-like" evidence="13">
    <location>
        <begin position="750"/>
        <end position="788"/>
    </location>
</feature>
<dbReference type="InterPro" id="IPR000742">
    <property type="entry name" value="EGF"/>
</dbReference>
<feature type="domain" description="EGF-like" evidence="13">
    <location>
        <begin position="1886"/>
        <end position="1922"/>
    </location>
</feature>
<feature type="domain" description="Sushi" evidence="16">
    <location>
        <begin position="489"/>
        <end position="565"/>
    </location>
</feature>
<dbReference type="SUPFAM" id="SSF57184">
    <property type="entry name" value="Growth factor receptor domain"/>
    <property type="match status" value="1"/>
</dbReference>
<dbReference type="PROSITE" id="PS50825">
    <property type="entry name" value="HYR"/>
    <property type="match status" value="1"/>
</dbReference>
<comment type="caution">
    <text evidence="9">Lacks conserved residue(s) required for the propagation of feature annotation.</text>
</comment>
<evidence type="ECO:0000313" key="19">
    <source>
        <dbReference type="Proteomes" id="UP000735302"/>
    </source>
</evidence>
<dbReference type="SMART" id="SM01411">
    <property type="entry name" value="Ephrin_rec_like"/>
    <property type="match status" value="4"/>
</dbReference>
<feature type="domain" description="EGF-like" evidence="13">
    <location>
        <begin position="2333"/>
        <end position="2373"/>
    </location>
</feature>
<dbReference type="CDD" id="cd00054">
    <property type="entry name" value="EGF_CA"/>
    <property type="match status" value="5"/>
</dbReference>
<evidence type="ECO:0000256" key="3">
    <source>
        <dbReference type="ARBA" id="ARBA00022729"/>
    </source>
</evidence>
<dbReference type="PANTHER" id="PTHR12916:SF4">
    <property type="entry name" value="UNINFLATABLE, ISOFORM C"/>
    <property type="match status" value="1"/>
</dbReference>
<dbReference type="InterPro" id="IPR009030">
    <property type="entry name" value="Growth_fac_rcpt_cys_sf"/>
</dbReference>
<dbReference type="PROSITE" id="PS50026">
    <property type="entry name" value="EGF_3"/>
    <property type="match status" value="9"/>
</dbReference>
<dbReference type="InterPro" id="IPR023415">
    <property type="entry name" value="LDLR_class-A_CS"/>
</dbReference>
<feature type="disulfide bond" evidence="10">
    <location>
        <begin position="118"/>
        <end position="136"/>
    </location>
</feature>
<dbReference type="CDD" id="cd00033">
    <property type="entry name" value="CCP"/>
    <property type="match status" value="6"/>
</dbReference>
<evidence type="ECO:0000313" key="18">
    <source>
        <dbReference type="EMBL" id="GFO38964.1"/>
    </source>
</evidence>
<dbReference type="PROSITE" id="PS01186">
    <property type="entry name" value="EGF_2"/>
    <property type="match status" value="6"/>
</dbReference>
<dbReference type="Gene3D" id="2.60.120.290">
    <property type="entry name" value="Spermadhesin, CUB domain"/>
    <property type="match status" value="3"/>
</dbReference>
<dbReference type="InterPro" id="IPR018097">
    <property type="entry name" value="EGF_Ca-bd_CS"/>
</dbReference>
<feature type="domain" description="EGF-like" evidence="13">
    <location>
        <begin position="2043"/>
        <end position="2079"/>
    </location>
</feature>
<dbReference type="SMART" id="SM00032">
    <property type="entry name" value="CCP"/>
    <property type="match status" value="8"/>
</dbReference>
<dbReference type="FunFam" id="2.10.25.10:FF:000004">
    <property type="entry name" value="Neurogenic locus notch 1"/>
    <property type="match status" value="1"/>
</dbReference>
<dbReference type="Gene3D" id="2.10.25.10">
    <property type="entry name" value="Laminin"/>
    <property type="match status" value="8"/>
</dbReference>
<evidence type="ECO:0000256" key="7">
    <source>
        <dbReference type="ARBA" id="ARBA00023180"/>
    </source>
</evidence>